<evidence type="ECO:0000256" key="2">
    <source>
        <dbReference type="ARBA" id="ARBA00004651"/>
    </source>
</evidence>
<proteinExistence type="inferred from homology"/>
<comment type="caution">
    <text evidence="11">The sequence shown here is derived from an EMBL/GenBank/DDBJ whole genome shotgun (WGS) entry which is preliminary data.</text>
</comment>
<evidence type="ECO:0000256" key="6">
    <source>
        <dbReference type="ARBA" id="ARBA00022475"/>
    </source>
</evidence>
<evidence type="ECO:0000256" key="7">
    <source>
        <dbReference type="ARBA" id="ARBA00022692"/>
    </source>
</evidence>
<evidence type="ECO:0000256" key="9">
    <source>
        <dbReference type="ARBA" id="ARBA00023136"/>
    </source>
</evidence>
<feature type="transmembrane region" description="Helical" evidence="10">
    <location>
        <begin position="135"/>
        <end position="152"/>
    </location>
</feature>
<dbReference type="AlphaFoldDB" id="A0A2S7T913"/>
<evidence type="ECO:0000313" key="12">
    <source>
        <dbReference type="Proteomes" id="UP000239366"/>
    </source>
</evidence>
<dbReference type="PANTHER" id="PTHR36122:SF2">
    <property type="entry name" value="NICOTINAMIDE RIBOSIDE TRANSPORTER PNUC"/>
    <property type="match status" value="1"/>
</dbReference>
<feature type="transmembrane region" description="Helical" evidence="10">
    <location>
        <begin position="20"/>
        <end position="37"/>
    </location>
</feature>
<comment type="similarity">
    <text evidence="3">Belongs to the nicotinamide ribonucleoside (NR) uptake permease (TC 4.B.1) family.</text>
</comment>
<dbReference type="OrthoDB" id="9791248at2"/>
<dbReference type="Pfam" id="PF04973">
    <property type="entry name" value="NMN_transporter"/>
    <property type="match status" value="1"/>
</dbReference>
<dbReference type="GO" id="GO:0034257">
    <property type="term" value="F:nicotinamide riboside transmembrane transporter activity"/>
    <property type="evidence" value="ECO:0007669"/>
    <property type="project" value="InterPro"/>
</dbReference>
<keyword evidence="9 10" id="KW-0472">Membrane</keyword>
<accession>A0A2S7T913</accession>
<evidence type="ECO:0000256" key="10">
    <source>
        <dbReference type="SAM" id="Phobius"/>
    </source>
</evidence>
<comment type="subcellular location">
    <subcellularLocation>
        <location evidence="2">Cell membrane</location>
        <topology evidence="2">Multi-pass membrane protein</topology>
    </subcellularLocation>
</comment>
<gene>
    <name evidence="11" type="ORF">BST99_12470</name>
</gene>
<sequence length="213" mass="24526">MNPIFDFFFEIYSGRPTHLIILEAIAFVTGIASVILAKKEHIGVYPTGLIATTITVYLFWVDQLLGDMMMNFYYSIMSIYGWYNWARKKEGDPVVHISKTTSKERWIGAVLCLFTMGVTYGVYRGFDVDLGPLNYIDILTSGIFFTAMWYMANKKIANWSLWILGDCITVPLYGYRGWGMFALQFLVFTILAIQGYRAWKRSYQSNLKEANLP</sequence>
<keyword evidence="5" id="KW-0813">Transport</keyword>
<dbReference type="Proteomes" id="UP000239366">
    <property type="component" value="Unassembled WGS sequence"/>
</dbReference>
<feature type="transmembrane region" description="Helical" evidence="10">
    <location>
        <begin position="44"/>
        <end position="62"/>
    </location>
</feature>
<evidence type="ECO:0000256" key="4">
    <source>
        <dbReference type="ARBA" id="ARBA00017522"/>
    </source>
</evidence>
<dbReference type="PANTHER" id="PTHR36122">
    <property type="entry name" value="NICOTINAMIDE RIBOSIDE TRANSPORTER PNUC"/>
    <property type="match status" value="1"/>
</dbReference>
<comment type="function">
    <text evidence="1">Required for nicotinamide riboside transport across the inner membrane.</text>
</comment>
<evidence type="ECO:0000256" key="5">
    <source>
        <dbReference type="ARBA" id="ARBA00022448"/>
    </source>
</evidence>
<keyword evidence="7 10" id="KW-0812">Transmembrane</keyword>
<dbReference type="RefSeq" id="WP_105002095.1">
    <property type="nucleotide sequence ID" value="NZ_MQVX01000001.1"/>
</dbReference>
<reference evidence="12" key="1">
    <citation type="submission" date="2016-11" db="EMBL/GenBank/DDBJ databases">
        <title>Trade-off between light-utilization and light-protection in marine flavobacteria.</title>
        <authorList>
            <person name="Kumagai Y."/>
            <person name="Yoshizawa S."/>
            <person name="Kogure K."/>
        </authorList>
    </citation>
    <scope>NUCLEOTIDE SEQUENCE [LARGE SCALE GENOMIC DNA]</scope>
    <source>
        <strain evidence="12">SG-18</strain>
    </source>
</reference>
<protein>
    <recommendedName>
        <fullName evidence="4">Nicotinamide riboside transporter PnuC</fullName>
    </recommendedName>
</protein>
<organism evidence="11 12">
    <name type="scientific">Aureicoccus marinus</name>
    <dbReference type="NCBI Taxonomy" id="754435"/>
    <lineage>
        <taxon>Bacteria</taxon>
        <taxon>Pseudomonadati</taxon>
        <taxon>Bacteroidota</taxon>
        <taxon>Flavobacteriia</taxon>
        <taxon>Flavobacteriales</taxon>
        <taxon>Flavobacteriaceae</taxon>
        <taxon>Aureicoccus</taxon>
    </lineage>
</organism>
<evidence type="ECO:0000256" key="1">
    <source>
        <dbReference type="ARBA" id="ARBA00002672"/>
    </source>
</evidence>
<feature type="transmembrane region" description="Helical" evidence="10">
    <location>
        <begin position="181"/>
        <end position="199"/>
    </location>
</feature>
<evidence type="ECO:0000256" key="8">
    <source>
        <dbReference type="ARBA" id="ARBA00022989"/>
    </source>
</evidence>
<keyword evidence="6" id="KW-1003">Cell membrane</keyword>
<dbReference type="GO" id="GO:0005886">
    <property type="term" value="C:plasma membrane"/>
    <property type="evidence" value="ECO:0007669"/>
    <property type="project" value="UniProtKB-SubCell"/>
</dbReference>
<dbReference type="EMBL" id="MQVX01000001">
    <property type="protein sequence ID" value="PQJ16422.1"/>
    <property type="molecule type" value="Genomic_DNA"/>
</dbReference>
<dbReference type="NCBIfam" id="TIGR01528">
    <property type="entry name" value="NMN_trans_PnuC"/>
    <property type="match status" value="1"/>
</dbReference>
<name>A0A2S7T913_9FLAO</name>
<keyword evidence="12" id="KW-1185">Reference proteome</keyword>
<feature type="transmembrane region" description="Helical" evidence="10">
    <location>
        <begin position="106"/>
        <end position="123"/>
    </location>
</feature>
<dbReference type="InterPro" id="IPR006419">
    <property type="entry name" value="NMN_transpt_PnuC"/>
</dbReference>
<evidence type="ECO:0000256" key="3">
    <source>
        <dbReference type="ARBA" id="ARBA00006669"/>
    </source>
</evidence>
<keyword evidence="8 10" id="KW-1133">Transmembrane helix</keyword>
<evidence type="ECO:0000313" key="11">
    <source>
        <dbReference type="EMBL" id="PQJ16422.1"/>
    </source>
</evidence>